<organism evidence="2 3">
    <name type="scientific">Sphenostylis stenocarpa</name>
    <dbReference type="NCBI Taxonomy" id="92480"/>
    <lineage>
        <taxon>Eukaryota</taxon>
        <taxon>Viridiplantae</taxon>
        <taxon>Streptophyta</taxon>
        <taxon>Embryophyta</taxon>
        <taxon>Tracheophyta</taxon>
        <taxon>Spermatophyta</taxon>
        <taxon>Magnoliopsida</taxon>
        <taxon>eudicotyledons</taxon>
        <taxon>Gunneridae</taxon>
        <taxon>Pentapetalae</taxon>
        <taxon>rosids</taxon>
        <taxon>fabids</taxon>
        <taxon>Fabales</taxon>
        <taxon>Fabaceae</taxon>
        <taxon>Papilionoideae</taxon>
        <taxon>50 kb inversion clade</taxon>
        <taxon>NPAAA clade</taxon>
        <taxon>indigoferoid/millettioid clade</taxon>
        <taxon>Phaseoleae</taxon>
        <taxon>Sphenostylis</taxon>
    </lineage>
</organism>
<evidence type="ECO:0000256" key="1">
    <source>
        <dbReference type="SAM" id="MobiDB-lite"/>
    </source>
</evidence>
<dbReference type="AlphaFoldDB" id="A0AA86VD58"/>
<name>A0AA86VD58_9FABA</name>
<proteinExistence type="predicted"/>
<sequence length="68" mass="7329">MVEEEVGGSRSTRIHQQTSLLQGARMCDGEGGGANSNSDFPLALQDHLRATREGGSPHMLELTTPHQQ</sequence>
<dbReference type="EMBL" id="OY731400">
    <property type="protein sequence ID" value="CAJ1941414.1"/>
    <property type="molecule type" value="Genomic_DNA"/>
</dbReference>
<dbReference type="Proteomes" id="UP001189624">
    <property type="component" value="Chromosome 3"/>
</dbReference>
<evidence type="ECO:0000313" key="3">
    <source>
        <dbReference type="Proteomes" id="UP001189624"/>
    </source>
</evidence>
<evidence type="ECO:0000313" key="2">
    <source>
        <dbReference type="EMBL" id="CAJ1941414.1"/>
    </source>
</evidence>
<keyword evidence="3" id="KW-1185">Reference proteome</keyword>
<feature type="compositionally biased region" description="Polar residues" evidence="1">
    <location>
        <begin position="9"/>
        <end position="20"/>
    </location>
</feature>
<gene>
    <name evidence="2" type="ORF">AYBTSS11_LOCUS10249</name>
</gene>
<protein>
    <submittedName>
        <fullName evidence="2">Uncharacterized protein</fullName>
    </submittedName>
</protein>
<feature type="region of interest" description="Disordered" evidence="1">
    <location>
        <begin position="1"/>
        <end position="20"/>
    </location>
</feature>
<accession>A0AA86VD58</accession>
<dbReference type="Gramene" id="rna-AYBTSS11_LOCUS10249">
    <property type="protein sequence ID" value="CAJ1941414.1"/>
    <property type="gene ID" value="gene-AYBTSS11_LOCUS10249"/>
</dbReference>
<reference evidence="2" key="1">
    <citation type="submission" date="2023-10" db="EMBL/GenBank/DDBJ databases">
        <authorList>
            <person name="Domelevo Entfellner J.-B."/>
        </authorList>
    </citation>
    <scope>NUCLEOTIDE SEQUENCE</scope>
</reference>